<dbReference type="SUPFAM" id="SSF50346">
    <property type="entry name" value="PRC-barrel domain"/>
    <property type="match status" value="1"/>
</dbReference>
<accession>A0A832XIL0</accession>
<comment type="caution">
    <text evidence="3">The sequence shown here is derived from an EMBL/GenBank/DDBJ whole genome shotgun (WGS) entry which is preliminary data.</text>
</comment>
<keyword evidence="4" id="KW-1185">Reference proteome</keyword>
<dbReference type="Proteomes" id="UP000604391">
    <property type="component" value="Unassembled WGS sequence"/>
</dbReference>
<dbReference type="InterPro" id="IPR027275">
    <property type="entry name" value="PRC-brl_dom"/>
</dbReference>
<name>A0A832XIL0_9ARCH</name>
<proteinExistence type="predicted"/>
<dbReference type="AlphaFoldDB" id="A0A832XIL0"/>
<organism evidence="3 4">
    <name type="scientific">Candidatus Undinarchaeum marinum</name>
    <dbReference type="NCBI Taxonomy" id="2756141"/>
    <lineage>
        <taxon>Archaea</taxon>
        <taxon>Candidatus Undinarchaeota</taxon>
        <taxon>Candidatus Undinarchaeia</taxon>
        <taxon>Candidatus Undinarchaeales</taxon>
        <taxon>Candidatus Undinarchaeaceae</taxon>
        <taxon>Candidatus Undinarchaeum</taxon>
    </lineage>
</organism>
<gene>
    <name evidence="3" type="ORF">H1011_01110</name>
</gene>
<sequence length="111" mass="12199">MGETMTVTNLTNLTGKDVYTRGAEYVGKIEDAMLDTEKGSISGFTISMSRESFLYKTLSQGDQGVKKSVLIPYKEILACKDIVLVTAPKQIVPKQTEEEDHDESPIPGLID</sequence>
<dbReference type="Pfam" id="PF05239">
    <property type="entry name" value="PRC"/>
    <property type="match status" value="1"/>
</dbReference>
<reference evidence="3 4" key="1">
    <citation type="journal article" name="Nat. Commun.">
        <title>Undinarchaeota illuminate DPANN phylogeny and the impact of gene transfer on archaeal evolution.</title>
        <authorList>
            <person name="Dombrowski N."/>
            <person name="Williams T.A."/>
            <person name="Sun J."/>
            <person name="Woodcroft B.J."/>
            <person name="Lee J.H."/>
            <person name="Minh B.Q."/>
            <person name="Rinke C."/>
            <person name="Spang A."/>
        </authorList>
    </citation>
    <scope>NUCLEOTIDE SEQUENCE [LARGE SCALE GENOMIC DNA]</scope>
    <source>
        <strain evidence="3">MAG_bin17</strain>
    </source>
</reference>
<evidence type="ECO:0000313" key="3">
    <source>
        <dbReference type="EMBL" id="HIJ99406.1"/>
    </source>
</evidence>
<protein>
    <submittedName>
        <fullName evidence="3">PRC-barrel domain-containing protein</fullName>
    </submittedName>
</protein>
<dbReference type="Gene3D" id="2.30.30.240">
    <property type="entry name" value="PRC-barrel domain"/>
    <property type="match status" value="1"/>
</dbReference>
<feature type="region of interest" description="Disordered" evidence="1">
    <location>
        <begin position="91"/>
        <end position="111"/>
    </location>
</feature>
<dbReference type="PANTHER" id="PTHR38137:SF1">
    <property type="entry name" value="PRC-BARREL DOMAIN-CONTAINING PROTEIN"/>
    <property type="match status" value="1"/>
</dbReference>
<dbReference type="PANTHER" id="PTHR38137">
    <property type="entry name" value="PRC-BARREL DOMAIN PROTEIN"/>
    <property type="match status" value="1"/>
</dbReference>
<evidence type="ECO:0000259" key="2">
    <source>
        <dbReference type="Pfam" id="PF05239"/>
    </source>
</evidence>
<dbReference type="EMBL" id="DVAD01000007">
    <property type="protein sequence ID" value="HIJ99406.1"/>
    <property type="molecule type" value="Genomic_DNA"/>
</dbReference>
<evidence type="ECO:0000256" key="1">
    <source>
        <dbReference type="SAM" id="MobiDB-lite"/>
    </source>
</evidence>
<evidence type="ECO:0000313" key="4">
    <source>
        <dbReference type="Proteomes" id="UP000604391"/>
    </source>
</evidence>
<dbReference type="InterPro" id="IPR011033">
    <property type="entry name" value="PRC_barrel-like_sf"/>
</dbReference>
<feature type="domain" description="PRC-barrel" evidence="2">
    <location>
        <begin position="7"/>
        <end position="89"/>
    </location>
</feature>